<dbReference type="GO" id="GO:0003697">
    <property type="term" value="F:single-stranded DNA binding"/>
    <property type="evidence" value="ECO:0007669"/>
    <property type="project" value="InterPro"/>
</dbReference>
<dbReference type="InterPro" id="IPR003593">
    <property type="entry name" value="AAA+_ATPase"/>
</dbReference>
<comment type="similarity">
    <text evidence="1 5">Belongs to the RecA family.</text>
</comment>
<dbReference type="InterPro" id="IPR049428">
    <property type="entry name" value="RecA-like_N"/>
</dbReference>
<proteinExistence type="inferred from homology"/>
<dbReference type="Pfam" id="PF00154">
    <property type="entry name" value="RecA_N"/>
    <property type="match status" value="1"/>
</dbReference>
<dbReference type="InterPro" id="IPR027417">
    <property type="entry name" value="P-loop_NTPase"/>
</dbReference>
<dbReference type="GO" id="GO:0006281">
    <property type="term" value="P:DNA repair"/>
    <property type="evidence" value="ECO:0007669"/>
    <property type="project" value="InterPro"/>
</dbReference>
<evidence type="ECO:0000256" key="5">
    <source>
        <dbReference type="RuleBase" id="RU004527"/>
    </source>
</evidence>
<dbReference type="PANTHER" id="PTHR45900">
    <property type="entry name" value="RECA"/>
    <property type="match status" value="1"/>
</dbReference>
<keyword evidence="2 5" id="KW-0547">Nucleotide-binding</keyword>
<keyword evidence="5" id="KW-0238">DNA-binding</keyword>
<evidence type="ECO:0000313" key="7">
    <source>
        <dbReference type="EMBL" id="KAL0263773.1"/>
    </source>
</evidence>
<evidence type="ECO:0000259" key="6">
    <source>
        <dbReference type="PROSITE" id="PS50162"/>
    </source>
</evidence>
<keyword evidence="3 5" id="KW-0067">ATP-binding</keyword>
<gene>
    <name evidence="7" type="ORF">PYX00_011071</name>
</gene>
<dbReference type="InterPro" id="IPR013765">
    <property type="entry name" value="DNA_recomb/repair_RecA"/>
</dbReference>
<keyword evidence="5" id="KW-0227">DNA damage</keyword>
<evidence type="ECO:0000256" key="4">
    <source>
        <dbReference type="ARBA" id="ARBA00023172"/>
    </source>
</evidence>
<dbReference type="EMBL" id="JARGDH010000093">
    <property type="protein sequence ID" value="KAL0263773.1"/>
    <property type="molecule type" value="Genomic_DNA"/>
</dbReference>
<dbReference type="PROSITE" id="PS50162">
    <property type="entry name" value="RECA_2"/>
    <property type="match status" value="1"/>
</dbReference>
<dbReference type="GO" id="GO:0140664">
    <property type="term" value="F:ATP-dependent DNA damage sensor activity"/>
    <property type="evidence" value="ECO:0007669"/>
    <property type="project" value="InterPro"/>
</dbReference>
<dbReference type="AlphaFoldDB" id="A0AAW2H5T5"/>
<sequence length="162" mass="17354">MDQDSVDIDVDIISTGSLAIDLALGIGGLPKGRIVEIFGNESSGKTTLALQVIAEAQKKGEVCVFIDAENAFDRSYAEKLGIKIPDLYINQPDSGEQALDIADMFVRSGSIGVIVVDSVAALVPKTELEGDMGAPHVGLQARIRKTSLYSSYYGAKMFKGWR</sequence>
<accession>A0AAW2H5T5</accession>
<reference evidence="7" key="1">
    <citation type="journal article" date="2024" name="Gigascience">
        <title>Chromosome-level genome of the poultry shaft louse Menopon gallinae provides insight into the host-switching and adaptive evolution of parasitic lice.</title>
        <authorList>
            <person name="Xu Y."/>
            <person name="Ma L."/>
            <person name="Liu S."/>
            <person name="Liang Y."/>
            <person name="Liu Q."/>
            <person name="He Z."/>
            <person name="Tian L."/>
            <person name="Duan Y."/>
            <person name="Cai W."/>
            <person name="Li H."/>
            <person name="Song F."/>
        </authorList>
    </citation>
    <scope>NUCLEOTIDE SEQUENCE</scope>
    <source>
        <strain evidence="7">Cailab_2023a</strain>
    </source>
</reference>
<feature type="domain" description="RecA family profile 1" evidence="6">
    <location>
        <begin position="9"/>
        <end position="162"/>
    </location>
</feature>
<dbReference type="Gene3D" id="3.40.50.300">
    <property type="entry name" value="P-loop containing nucleotide triphosphate hydrolases"/>
    <property type="match status" value="1"/>
</dbReference>
<evidence type="ECO:0000256" key="2">
    <source>
        <dbReference type="ARBA" id="ARBA00022741"/>
    </source>
</evidence>
<dbReference type="InterPro" id="IPR020588">
    <property type="entry name" value="RecA_ATP-bd"/>
</dbReference>
<dbReference type="PANTHER" id="PTHR45900:SF1">
    <property type="entry name" value="MITOCHONDRIAL DNA REPAIR PROTEIN RECA HOMOLOG-RELATED"/>
    <property type="match status" value="1"/>
</dbReference>
<dbReference type="PRINTS" id="PR00142">
    <property type="entry name" value="RECA"/>
</dbReference>
<name>A0AAW2H5T5_9NEOP</name>
<dbReference type="SUPFAM" id="SSF52540">
    <property type="entry name" value="P-loop containing nucleoside triphosphate hydrolases"/>
    <property type="match status" value="1"/>
</dbReference>
<organism evidence="7">
    <name type="scientific">Menopon gallinae</name>
    <name type="common">poultry shaft louse</name>
    <dbReference type="NCBI Taxonomy" id="328185"/>
    <lineage>
        <taxon>Eukaryota</taxon>
        <taxon>Metazoa</taxon>
        <taxon>Ecdysozoa</taxon>
        <taxon>Arthropoda</taxon>
        <taxon>Hexapoda</taxon>
        <taxon>Insecta</taxon>
        <taxon>Pterygota</taxon>
        <taxon>Neoptera</taxon>
        <taxon>Paraneoptera</taxon>
        <taxon>Psocodea</taxon>
        <taxon>Troctomorpha</taxon>
        <taxon>Phthiraptera</taxon>
        <taxon>Amblycera</taxon>
        <taxon>Menoponidae</taxon>
        <taxon>Menopon</taxon>
    </lineage>
</organism>
<evidence type="ECO:0000256" key="1">
    <source>
        <dbReference type="ARBA" id="ARBA00009391"/>
    </source>
</evidence>
<dbReference type="GO" id="GO:0005524">
    <property type="term" value="F:ATP binding"/>
    <property type="evidence" value="ECO:0007669"/>
    <property type="project" value="UniProtKB-KW"/>
</dbReference>
<keyword evidence="4 5" id="KW-0233">DNA recombination</keyword>
<comment type="caution">
    <text evidence="7">The sequence shown here is derived from an EMBL/GenBank/DDBJ whole genome shotgun (WGS) entry which is preliminary data.</text>
</comment>
<protein>
    <recommendedName>
        <fullName evidence="6">RecA family profile 1 domain-containing protein</fullName>
    </recommendedName>
</protein>
<dbReference type="GO" id="GO:0006310">
    <property type="term" value="P:DNA recombination"/>
    <property type="evidence" value="ECO:0007669"/>
    <property type="project" value="UniProtKB-KW"/>
</dbReference>
<evidence type="ECO:0000256" key="3">
    <source>
        <dbReference type="ARBA" id="ARBA00022840"/>
    </source>
</evidence>
<dbReference type="SMART" id="SM00382">
    <property type="entry name" value="AAA"/>
    <property type="match status" value="1"/>
</dbReference>